<feature type="transmembrane region" description="Helical" evidence="1">
    <location>
        <begin position="179"/>
        <end position="199"/>
    </location>
</feature>
<name>A0ABT4VHV7_9HYPH</name>
<feature type="transmembrane region" description="Helical" evidence="1">
    <location>
        <begin position="36"/>
        <end position="62"/>
    </location>
</feature>
<comment type="caution">
    <text evidence="2">The sequence shown here is derived from an EMBL/GenBank/DDBJ whole genome shotgun (WGS) entry which is preliminary data.</text>
</comment>
<keyword evidence="1" id="KW-1133">Transmembrane helix</keyword>
<dbReference type="EMBL" id="JAPJZH010000001">
    <property type="protein sequence ID" value="MDA4844286.1"/>
    <property type="molecule type" value="Genomic_DNA"/>
</dbReference>
<keyword evidence="1" id="KW-0472">Membrane</keyword>
<keyword evidence="1" id="KW-0812">Transmembrane</keyword>
<organism evidence="2 3">
    <name type="scientific">Hoeflea poritis</name>
    <dbReference type="NCBI Taxonomy" id="2993659"/>
    <lineage>
        <taxon>Bacteria</taxon>
        <taxon>Pseudomonadati</taxon>
        <taxon>Pseudomonadota</taxon>
        <taxon>Alphaproteobacteria</taxon>
        <taxon>Hyphomicrobiales</taxon>
        <taxon>Rhizobiaceae</taxon>
        <taxon>Hoeflea</taxon>
    </lineage>
</organism>
<proteinExistence type="predicted"/>
<feature type="transmembrane region" description="Helical" evidence="1">
    <location>
        <begin position="148"/>
        <end position="167"/>
    </location>
</feature>
<feature type="transmembrane region" description="Helical" evidence="1">
    <location>
        <begin position="82"/>
        <end position="103"/>
    </location>
</feature>
<evidence type="ECO:0000313" key="2">
    <source>
        <dbReference type="EMBL" id="MDA4844286.1"/>
    </source>
</evidence>
<accession>A0ABT4VHV7</accession>
<reference evidence="2" key="1">
    <citation type="submission" date="2022-11" db="EMBL/GenBank/DDBJ databases">
        <title>Hoeflea poritis sp. nov., isolated from scleractinian coral Porites lutea.</title>
        <authorList>
            <person name="Zhang G."/>
            <person name="Wei Q."/>
            <person name="Cai L."/>
        </authorList>
    </citation>
    <scope>NUCLEOTIDE SEQUENCE</scope>
    <source>
        <strain evidence="2">E7-10</strain>
    </source>
</reference>
<dbReference type="InterPro" id="IPR018750">
    <property type="entry name" value="DUF2306_membrane"/>
</dbReference>
<dbReference type="Proteomes" id="UP001148313">
    <property type="component" value="Unassembled WGS sequence"/>
</dbReference>
<feature type="transmembrane region" description="Helical" evidence="1">
    <location>
        <begin position="115"/>
        <end position="136"/>
    </location>
</feature>
<evidence type="ECO:0000256" key="1">
    <source>
        <dbReference type="SAM" id="Phobius"/>
    </source>
</evidence>
<keyword evidence="3" id="KW-1185">Reference proteome</keyword>
<dbReference type="Pfam" id="PF10067">
    <property type="entry name" value="DUF2306"/>
    <property type="match status" value="1"/>
</dbReference>
<feature type="transmembrane region" description="Helical" evidence="1">
    <location>
        <begin position="219"/>
        <end position="237"/>
    </location>
</feature>
<sequence>MPENRFSMPGVRNDAPDLREPVLPVRRSKKQTILQMFAVGLLASLALPFVFHAFGFGIEGLLSNLSARTHLYRPGALVSNPAIFSHMLAGAVITLLAPLQLLPQIRERIPRFHRWIGYIVCVCAVLSAVGGLAYIGLRQTIGGPLMDFAFAGYGLCVLAAAVQTVRFARARNFERHRRWALRMFVLAIGSWLYRLHYQIWYLATGGLWMAPGFTGPFDLFQLFAFYVPYLIGLEIYFRLRPVRTAQPAAAG</sequence>
<evidence type="ECO:0000313" key="3">
    <source>
        <dbReference type="Proteomes" id="UP001148313"/>
    </source>
</evidence>
<gene>
    <name evidence="2" type="ORF">OOZ53_02945</name>
</gene>
<protein>
    <submittedName>
        <fullName evidence="2">DUF2306 domain-containing protein</fullName>
    </submittedName>
</protein>